<evidence type="ECO:0000313" key="1">
    <source>
        <dbReference type="EMBL" id="ABM93082.1"/>
    </source>
</evidence>
<dbReference type="RefSeq" id="WP_011827721.1">
    <property type="nucleotide sequence ID" value="NC_008825.1"/>
</dbReference>
<organism evidence="1 2">
    <name type="scientific">Methylibium petroleiphilum (strain ATCC BAA-1232 / LMG 22953 / PM1)</name>
    <dbReference type="NCBI Taxonomy" id="420662"/>
    <lineage>
        <taxon>Bacteria</taxon>
        <taxon>Pseudomonadati</taxon>
        <taxon>Pseudomonadota</taxon>
        <taxon>Betaproteobacteria</taxon>
        <taxon>Burkholderiales</taxon>
        <taxon>Sphaerotilaceae</taxon>
        <taxon>Methylibium</taxon>
    </lineage>
</organism>
<reference evidence="1 2" key="1">
    <citation type="journal article" date="2007" name="J. Bacteriol.">
        <title>Whole-genome analysis of the methyl tert-butyl ether-degrading beta-proteobacterium Methylibium petroleiphilum PM1.</title>
        <authorList>
            <person name="Kane S.R."/>
            <person name="Chakicherla A.Y."/>
            <person name="Chain P.S.G."/>
            <person name="Schmidt R."/>
            <person name="Shin M.W."/>
            <person name="Legler T.C."/>
            <person name="Scow K.M."/>
            <person name="Larimer F.W."/>
            <person name="Lucas S.M."/>
            <person name="Richardson P.M."/>
            <person name="Hristova K.R."/>
        </authorList>
    </citation>
    <scope>NUCLEOTIDE SEQUENCE [LARGE SCALE GENOMIC DNA]</scope>
    <source>
        <strain evidence="2">ATCC BAA-1232 / LMG 22953 / PM1</strain>
    </source>
</reference>
<dbReference type="HOGENOM" id="CLU_088863_0_0_4"/>
<dbReference type="EMBL" id="CP000555">
    <property type="protein sequence ID" value="ABM93082.1"/>
    <property type="molecule type" value="Genomic_DNA"/>
</dbReference>
<dbReference type="AlphaFoldDB" id="A2SBZ3"/>
<keyword evidence="2" id="KW-1185">Reference proteome</keyword>
<dbReference type="STRING" id="420662.Mpe_A0120"/>
<gene>
    <name evidence="1" type="ordered locus">Mpe_A0120</name>
</gene>
<evidence type="ECO:0000313" key="2">
    <source>
        <dbReference type="Proteomes" id="UP000000366"/>
    </source>
</evidence>
<dbReference type="InterPro" id="IPR029058">
    <property type="entry name" value="AB_hydrolase_fold"/>
</dbReference>
<dbReference type="KEGG" id="mpt:Mpe_A0120"/>
<dbReference type="Pfam" id="PF06821">
    <property type="entry name" value="Ser_hydrolase"/>
    <property type="match status" value="1"/>
</dbReference>
<sequence>MRTAAFQVPRLLVVPGLNDSGPVHWQSWLQSQYRDAERVVQRDWSNPQLERWAARVDATLERAAGRSRGGEPDSFVAVAHSFGCLALARHLAQRPDSPVRAALFVAPADPDKFGVAGLLPQQRLAVPSTVVASDTDPWMTAASSRRWAQRWGSAWLTLGDAGHINAEAGFGPLPLARRWVTAMSARLAREQRLERATLAEWSFAVRGAAHRRGSSFLLDSLPPSHPGAPPCQA</sequence>
<name>A2SBZ3_METPP</name>
<dbReference type="InterPro" id="IPR010662">
    <property type="entry name" value="RBBP9/YdeN"/>
</dbReference>
<dbReference type="eggNOG" id="COG3545">
    <property type="taxonomic scope" value="Bacteria"/>
</dbReference>
<dbReference type="GO" id="GO:0016787">
    <property type="term" value="F:hydrolase activity"/>
    <property type="evidence" value="ECO:0007669"/>
    <property type="project" value="UniProtKB-KW"/>
</dbReference>
<keyword evidence="1" id="KW-0378">Hydrolase</keyword>
<dbReference type="Proteomes" id="UP000000366">
    <property type="component" value="Chromosome"/>
</dbReference>
<dbReference type="Gene3D" id="3.40.50.1820">
    <property type="entry name" value="alpha/beta hydrolase"/>
    <property type="match status" value="1"/>
</dbReference>
<protein>
    <submittedName>
        <fullName evidence="1">Alpha/beta hydrolase fold esterase-like protein</fullName>
    </submittedName>
</protein>
<proteinExistence type="predicted"/>
<dbReference type="SUPFAM" id="SSF53474">
    <property type="entry name" value="alpha/beta-Hydrolases"/>
    <property type="match status" value="1"/>
</dbReference>
<accession>A2SBZ3</accession>